<dbReference type="CDD" id="cd00917">
    <property type="entry name" value="PG-PI_TP"/>
    <property type="match status" value="1"/>
</dbReference>
<sequence length="172" mass="18613">MRLSTLPLISLLAASVSAGNLFQQLAGNQMSLTGGESQKIPGKNPLQHCTDDLSEDVLTIEEVDLIPNPPVPGENLTIKAVGVLKDTVTKGAYVEVSVKYGLITLIRETLDLCDHVKEVELECPIEKGKLTLTKVVKIPQQIPPGKYTVRADAWLADDEHLTCLTGVVVFAR</sequence>
<dbReference type="SMART" id="SM00737">
    <property type="entry name" value="ML"/>
    <property type="match status" value="1"/>
</dbReference>
<proteinExistence type="inferred from homology"/>
<dbReference type="AlphaFoldDB" id="A0A2T6ZZU7"/>
<comment type="function">
    <text evidence="1">Catalyzes the intermembrane transfer of phosphatidylglycerol and phosphatidylinositol.</text>
</comment>
<evidence type="ECO:0000313" key="10">
    <source>
        <dbReference type="EMBL" id="PUU81019.1"/>
    </source>
</evidence>
<evidence type="ECO:0000259" key="9">
    <source>
        <dbReference type="SMART" id="SM00737"/>
    </source>
</evidence>
<comment type="caution">
    <text evidence="10">The sequence shown here is derived from an EMBL/GenBank/DDBJ whole genome shotgun (WGS) entry which is preliminary data.</text>
</comment>
<dbReference type="SUPFAM" id="SSF81296">
    <property type="entry name" value="E set domains"/>
    <property type="match status" value="1"/>
</dbReference>
<dbReference type="Proteomes" id="UP000244722">
    <property type="component" value="Unassembled WGS sequence"/>
</dbReference>
<keyword evidence="6 8" id="KW-0732">Signal</keyword>
<evidence type="ECO:0000256" key="3">
    <source>
        <dbReference type="ARBA" id="ARBA00011245"/>
    </source>
</evidence>
<evidence type="ECO:0000256" key="2">
    <source>
        <dbReference type="ARBA" id="ARBA00006370"/>
    </source>
</evidence>
<gene>
    <name evidence="10" type="ORF">B9Z19DRAFT_1062975</name>
</gene>
<evidence type="ECO:0000256" key="1">
    <source>
        <dbReference type="ARBA" id="ARBA00002053"/>
    </source>
</evidence>
<dbReference type="FunFam" id="2.60.40.770:FF:000004">
    <property type="entry name" value="Phosphatidylglycerol/phosphatidylinositol transfer protein"/>
    <property type="match status" value="1"/>
</dbReference>
<protein>
    <recommendedName>
        <fullName evidence="4">Phosphatidylglycerol/phosphatidylinositol transfer protein</fullName>
    </recommendedName>
</protein>
<keyword evidence="5" id="KW-0813">Transport</keyword>
<evidence type="ECO:0000256" key="4">
    <source>
        <dbReference type="ARBA" id="ARBA00016056"/>
    </source>
</evidence>
<dbReference type="InterPro" id="IPR014756">
    <property type="entry name" value="Ig_E-set"/>
</dbReference>
<dbReference type="GO" id="GO:0032934">
    <property type="term" value="F:sterol binding"/>
    <property type="evidence" value="ECO:0007669"/>
    <property type="project" value="InterPro"/>
</dbReference>
<dbReference type="EMBL" id="NESQ01000052">
    <property type="protein sequence ID" value="PUU81019.1"/>
    <property type="molecule type" value="Genomic_DNA"/>
</dbReference>
<comment type="similarity">
    <text evidence="2">Belongs to the NPC2 family.</text>
</comment>
<organism evidence="10 11">
    <name type="scientific">Tuber borchii</name>
    <name type="common">White truffle</name>
    <dbReference type="NCBI Taxonomy" id="42251"/>
    <lineage>
        <taxon>Eukaryota</taxon>
        <taxon>Fungi</taxon>
        <taxon>Dikarya</taxon>
        <taxon>Ascomycota</taxon>
        <taxon>Pezizomycotina</taxon>
        <taxon>Pezizomycetes</taxon>
        <taxon>Pezizales</taxon>
        <taxon>Tuberaceae</taxon>
        <taxon>Tuber</taxon>
    </lineage>
</organism>
<dbReference type="PANTHER" id="PTHR11306">
    <property type="entry name" value="NIEMANN PICK TYPE C2 PROTEIN NPC2-RELATED"/>
    <property type="match status" value="1"/>
</dbReference>
<feature type="chain" id="PRO_5015551580" description="Phosphatidylglycerol/phosphatidylinositol transfer protein" evidence="8">
    <location>
        <begin position="19"/>
        <end position="172"/>
    </location>
</feature>
<dbReference type="OrthoDB" id="6409159at2759"/>
<feature type="signal peptide" evidence="8">
    <location>
        <begin position="1"/>
        <end position="18"/>
    </location>
</feature>
<dbReference type="InterPro" id="IPR033917">
    <property type="entry name" value="ML_PG-PI_TP"/>
</dbReference>
<dbReference type="PANTHER" id="PTHR11306:SF0">
    <property type="entry name" value="PHOSPHATIDYLGLYCEROL_PHOSPHATIDYLINOSITOL TRANSFER PROTEIN"/>
    <property type="match status" value="1"/>
</dbReference>
<feature type="domain" description="MD-2-related lipid-recognition" evidence="9">
    <location>
        <begin position="46"/>
        <end position="168"/>
    </location>
</feature>
<dbReference type="Gene3D" id="2.60.40.770">
    <property type="match status" value="1"/>
</dbReference>
<evidence type="ECO:0000256" key="7">
    <source>
        <dbReference type="ARBA" id="ARBA00023055"/>
    </source>
</evidence>
<name>A0A2T6ZZU7_TUBBO</name>
<keyword evidence="7" id="KW-0445">Lipid transport</keyword>
<evidence type="ECO:0000313" key="11">
    <source>
        <dbReference type="Proteomes" id="UP000244722"/>
    </source>
</evidence>
<evidence type="ECO:0000256" key="8">
    <source>
        <dbReference type="SAM" id="SignalP"/>
    </source>
</evidence>
<dbReference type="InterPro" id="IPR039670">
    <property type="entry name" value="NPC2-like"/>
</dbReference>
<dbReference type="STRING" id="42251.A0A2T6ZZU7"/>
<dbReference type="InterPro" id="IPR003172">
    <property type="entry name" value="ML_dom"/>
</dbReference>
<accession>A0A2T6ZZU7</accession>
<dbReference type="Pfam" id="PF02221">
    <property type="entry name" value="E1_DerP2_DerF2"/>
    <property type="match status" value="1"/>
</dbReference>
<keyword evidence="11" id="KW-1185">Reference proteome</keyword>
<reference evidence="10 11" key="1">
    <citation type="submission" date="2017-04" db="EMBL/GenBank/DDBJ databases">
        <title>Draft genome sequence of Tuber borchii Vittad., a whitish edible truffle.</title>
        <authorList>
            <consortium name="DOE Joint Genome Institute"/>
            <person name="Murat C."/>
            <person name="Kuo A."/>
            <person name="Barry K.W."/>
            <person name="Clum A."/>
            <person name="Dockter R.B."/>
            <person name="Fauchery L."/>
            <person name="Iotti M."/>
            <person name="Kohler A."/>
            <person name="Labutti K."/>
            <person name="Lindquist E.A."/>
            <person name="Lipzen A."/>
            <person name="Ohm R.A."/>
            <person name="Wang M."/>
            <person name="Grigoriev I.V."/>
            <person name="Zambonelli A."/>
            <person name="Martin F.M."/>
        </authorList>
    </citation>
    <scope>NUCLEOTIDE SEQUENCE [LARGE SCALE GENOMIC DNA]</scope>
    <source>
        <strain evidence="10 11">Tbo3840</strain>
    </source>
</reference>
<dbReference type="GO" id="GO:0032366">
    <property type="term" value="P:intracellular sterol transport"/>
    <property type="evidence" value="ECO:0007669"/>
    <property type="project" value="InterPro"/>
</dbReference>
<comment type="subunit">
    <text evidence="3">Monomer.</text>
</comment>
<evidence type="ECO:0000256" key="5">
    <source>
        <dbReference type="ARBA" id="ARBA00022448"/>
    </source>
</evidence>
<evidence type="ECO:0000256" key="6">
    <source>
        <dbReference type="ARBA" id="ARBA00022729"/>
    </source>
</evidence>